<keyword evidence="5" id="KW-0001">2Fe-2S</keyword>
<dbReference type="AlphaFoldDB" id="A0A1H9QYQ2"/>
<dbReference type="InterPro" id="IPR017938">
    <property type="entry name" value="Riboflavin_synthase-like_b-brl"/>
</dbReference>
<evidence type="ECO:0000256" key="14">
    <source>
        <dbReference type="SAM" id="Phobius"/>
    </source>
</evidence>
<dbReference type="Gene3D" id="2.40.30.10">
    <property type="entry name" value="Translation factors"/>
    <property type="match status" value="1"/>
</dbReference>
<evidence type="ECO:0000256" key="12">
    <source>
        <dbReference type="ARBA" id="ARBA00023136"/>
    </source>
</evidence>
<evidence type="ECO:0000313" key="17">
    <source>
        <dbReference type="Proteomes" id="UP000199019"/>
    </source>
</evidence>
<dbReference type="GO" id="GO:0050660">
    <property type="term" value="F:flavin adenine dinucleotide binding"/>
    <property type="evidence" value="ECO:0007669"/>
    <property type="project" value="TreeGrafter"/>
</dbReference>
<evidence type="ECO:0000256" key="13">
    <source>
        <dbReference type="SAM" id="MobiDB-lite"/>
    </source>
</evidence>
<evidence type="ECO:0000256" key="8">
    <source>
        <dbReference type="ARBA" id="ARBA00022989"/>
    </source>
</evidence>
<feature type="transmembrane region" description="Helical" evidence="14">
    <location>
        <begin position="152"/>
        <end position="170"/>
    </location>
</feature>
<dbReference type="InterPro" id="IPR013130">
    <property type="entry name" value="Fe3_Rdtase_TM_dom"/>
</dbReference>
<name>A0A1H9QYQ2_9MICO</name>
<feature type="transmembrane region" description="Helical" evidence="14">
    <location>
        <begin position="111"/>
        <end position="132"/>
    </location>
</feature>
<evidence type="ECO:0000256" key="2">
    <source>
        <dbReference type="ARBA" id="ARBA00004141"/>
    </source>
</evidence>
<dbReference type="RefSeq" id="WP_091755504.1">
    <property type="nucleotide sequence ID" value="NZ_FOHB01000001.1"/>
</dbReference>
<organism evidence="16 17">
    <name type="scientific">Pedococcus cremeus</name>
    <dbReference type="NCBI Taxonomy" id="587636"/>
    <lineage>
        <taxon>Bacteria</taxon>
        <taxon>Bacillati</taxon>
        <taxon>Actinomycetota</taxon>
        <taxon>Actinomycetes</taxon>
        <taxon>Micrococcales</taxon>
        <taxon>Intrasporangiaceae</taxon>
        <taxon>Pedococcus</taxon>
    </lineage>
</organism>
<keyword evidence="8 14" id="KW-1133">Transmembrane helix</keyword>
<dbReference type="InterPro" id="IPR039261">
    <property type="entry name" value="FNR_nucleotide-bd"/>
</dbReference>
<evidence type="ECO:0000256" key="11">
    <source>
        <dbReference type="ARBA" id="ARBA00023014"/>
    </source>
</evidence>
<dbReference type="InterPro" id="IPR050415">
    <property type="entry name" value="MRET"/>
</dbReference>
<comment type="cofactor">
    <cofactor evidence="1">
        <name>FAD</name>
        <dbReference type="ChEBI" id="CHEBI:57692"/>
    </cofactor>
</comment>
<keyword evidence="12 14" id="KW-0472">Membrane</keyword>
<dbReference type="Pfam" id="PF01794">
    <property type="entry name" value="Ferric_reduct"/>
    <property type="match status" value="1"/>
</dbReference>
<evidence type="ECO:0000256" key="6">
    <source>
        <dbReference type="ARBA" id="ARBA00022723"/>
    </source>
</evidence>
<feature type="transmembrane region" description="Helical" evidence="14">
    <location>
        <begin position="215"/>
        <end position="235"/>
    </location>
</feature>
<dbReference type="GO" id="GO:0016020">
    <property type="term" value="C:membrane"/>
    <property type="evidence" value="ECO:0007669"/>
    <property type="project" value="UniProtKB-SubCell"/>
</dbReference>
<feature type="domain" description="FAD-binding FR-type" evidence="15">
    <location>
        <begin position="240"/>
        <end position="340"/>
    </location>
</feature>
<dbReference type="SUPFAM" id="SSF63380">
    <property type="entry name" value="Riboflavin synthase domain-like"/>
    <property type="match status" value="1"/>
</dbReference>
<sequence length="475" mass="51370">MTTADLAGSLSSRRSHAAARAPRRPRHVPTWWRDASGAALWGVLLWVTALWVGGGGVTDLASLSGFFTSTGRLTGLVASALLLVQVFLMARVPWFEQAWGQDGLARLHRTVGFTSFNLMWAHIVLITVGYAAASPQGFWGTLVDFVVNYPGMLLAVAGTAALVMVVVTSVKKARAKLRYESWHLIHLYGYLGAGLALPHQLWTGKEFLSSPVATAFWWTLYAVAAGAVLVYRVGLPLRRSLRAKLVVSDVRAEGPSATTVTVSGRGVHHLPVQAGQFFTWRFLSGQGWTRGHPYSLSAAPDGHSLQFTAAHLGDGSAALTELKRGTPVLVEGPYGRLHAGVRTRRKVLLMGAGIGITPLKAILEELPQRPGDVTVIQRGSSRHGLVLADEIRDLAVARGARHIVVEGHRVRGRRTWLPAQAAHLTDAQALRQLVPDVADHDVFLCGAPEWMDAARDAALACGVPEEHIHTERFAF</sequence>
<dbReference type="SUPFAM" id="SSF52343">
    <property type="entry name" value="Ferredoxin reductase-like, C-terminal NADP-linked domain"/>
    <property type="match status" value="1"/>
</dbReference>
<feature type="transmembrane region" description="Helical" evidence="14">
    <location>
        <begin position="31"/>
        <end position="53"/>
    </location>
</feature>
<accession>A0A1H9QYQ2</accession>
<keyword evidence="4 14" id="KW-0812">Transmembrane</keyword>
<reference evidence="17" key="1">
    <citation type="submission" date="2016-10" db="EMBL/GenBank/DDBJ databases">
        <authorList>
            <person name="Varghese N."/>
            <person name="Submissions S."/>
        </authorList>
    </citation>
    <scope>NUCLEOTIDE SEQUENCE [LARGE SCALE GENOMIC DNA]</scope>
    <source>
        <strain evidence="17">CGMCC 1.6963</strain>
    </source>
</reference>
<dbReference type="STRING" id="587636.SAMN05216199_0790"/>
<evidence type="ECO:0000259" key="15">
    <source>
        <dbReference type="PROSITE" id="PS51384"/>
    </source>
</evidence>
<keyword evidence="7" id="KW-0274">FAD</keyword>
<evidence type="ECO:0000256" key="1">
    <source>
        <dbReference type="ARBA" id="ARBA00001974"/>
    </source>
</evidence>
<dbReference type="GO" id="GO:0046872">
    <property type="term" value="F:metal ion binding"/>
    <property type="evidence" value="ECO:0007669"/>
    <property type="project" value="UniProtKB-KW"/>
</dbReference>
<feature type="compositionally biased region" description="Basic residues" evidence="13">
    <location>
        <begin position="13"/>
        <end position="22"/>
    </location>
</feature>
<dbReference type="InterPro" id="IPR017927">
    <property type="entry name" value="FAD-bd_FR_type"/>
</dbReference>
<evidence type="ECO:0000256" key="5">
    <source>
        <dbReference type="ARBA" id="ARBA00022714"/>
    </source>
</evidence>
<dbReference type="Proteomes" id="UP000199019">
    <property type="component" value="Unassembled WGS sequence"/>
</dbReference>
<proteinExistence type="predicted"/>
<dbReference type="PANTHER" id="PTHR47354">
    <property type="entry name" value="NADH OXIDOREDUCTASE HCR"/>
    <property type="match status" value="1"/>
</dbReference>
<dbReference type="GO" id="GO:0051537">
    <property type="term" value="F:2 iron, 2 sulfur cluster binding"/>
    <property type="evidence" value="ECO:0007669"/>
    <property type="project" value="UniProtKB-KW"/>
</dbReference>
<evidence type="ECO:0000256" key="9">
    <source>
        <dbReference type="ARBA" id="ARBA00023002"/>
    </source>
</evidence>
<dbReference type="Gene3D" id="3.40.50.80">
    <property type="entry name" value="Nucleotide-binding domain of ferredoxin-NADP reductase (FNR) module"/>
    <property type="match status" value="1"/>
</dbReference>
<dbReference type="EMBL" id="FOHB01000001">
    <property type="protein sequence ID" value="SER65375.1"/>
    <property type="molecule type" value="Genomic_DNA"/>
</dbReference>
<keyword evidence="6" id="KW-0479">Metal-binding</keyword>
<comment type="subcellular location">
    <subcellularLocation>
        <location evidence="2">Membrane</location>
        <topology evidence="2">Multi-pass membrane protein</topology>
    </subcellularLocation>
</comment>
<dbReference type="CDD" id="cd06198">
    <property type="entry name" value="FNR_like_3"/>
    <property type="match status" value="1"/>
</dbReference>
<dbReference type="PANTHER" id="PTHR47354:SF8">
    <property type="entry name" value="1,2-PHENYLACETYL-COA EPOXIDASE, SUBUNIT E"/>
    <property type="match status" value="1"/>
</dbReference>
<gene>
    <name evidence="16" type="ORF">SAMN05216199_0790</name>
</gene>
<keyword evidence="3" id="KW-0285">Flavoprotein</keyword>
<feature type="region of interest" description="Disordered" evidence="13">
    <location>
        <begin position="1"/>
        <end position="22"/>
    </location>
</feature>
<evidence type="ECO:0000313" key="16">
    <source>
        <dbReference type="EMBL" id="SER65375.1"/>
    </source>
</evidence>
<feature type="transmembrane region" description="Helical" evidence="14">
    <location>
        <begin position="182"/>
        <end position="203"/>
    </location>
</feature>
<keyword evidence="17" id="KW-1185">Reference proteome</keyword>
<keyword evidence="11" id="KW-0411">Iron-sulfur</keyword>
<feature type="transmembrane region" description="Helical" evidence="14">
    <location>
        <begin position="73"/>
        <end position="90"/>
    </location>
</feature>
<protein>
    <submittedName>
        <fullName evidence="16">Predicted ferric reductase</fullName>
    </submittedName>
</protein>
<evidence type="ECO:0000256" key="4">
    <source>
        <dbReference type="ARBA" id="ARBA00022692"/>
    </source>
</evidence>
<keyword evidence="9" id="KW-0560">Oxidoreductase</keyword>
<evidence type="ECO:0000256" key="3">
    <source>
        <dbReference type="ARBA" id="ARBA00022630"/>
    </source>
</evidence>
<dbReference type="PROSITE" id="PS51384">
    <property type="entry name" value="FAD_FR"/>
    <property type="match status" value="1"/>
</dbReference>
<evidence type="ECO:0000256" key="7">
    <source>
        <dbReference type="ARBA" id="ARBA00022827"/>
    </source>
</evidence>
<evidence type="ECO:0000256" key="10">
    <source>
        <dbReference type="ARBA" id="ARBA00023004"/>
    </source>
</evidence>
<dbReference type="OrthoDB" id="9801223at2"/>
<keyword evidence="10" id="KW-0408">Iron</keyword>
<dbReference type="GO" id="GO:0016491">
    <property type="term" value="F:oxidoreductase activity"/>
    <property type="evidence" value="ECO:0007669"/>
    <property type="project" value="UniProtKB-KW"/>
</dbReference>